<protein>
    <recommendedName>
        <fullName evidence="3">Intradiol ring-cleavage dioxygenases domain-containing protein</fullName>
    </recommendedName>
</protein>
<keyword evidence="2" id="KW-1185">Reference proteome</keyword>
<dbReference type="PANTHER" id="PTHR34315">
    <property type="match status" value="1"/>
</dbReference>
<dbReference type="PANTHER" id="PTHR34315:SF1">
    <property type="entry name" value="INTRADIOL RING-CLEAVAGE DIOXYGENASES DOMAIN-CONTAINING PROTEIN-RELATED"/>
    <property type="match status" value="1"/>
</dbReference>
<dbReference type="Proteomes" id="UP001465668">
    <property type="component" value="Unassembled WGS sequence"/>
</dbReference>
<dbReference type="EMBL" id="JARVKM010000098">
    <property type="protein sequence ID" value="KAK9770234.1"/>
    <property type="molecule type" value="Genomic_DNA"/>
</dbReference>
<dbReference type="InterPro" id="IPR015889">
    <property type="entry name" value="Intradiol_dOase_core"/>
</dbReference>
<comment type="caution">
    <text evidence="1">The sequence shown here is derived from an EMBL/GenBank/DDBJ whole genome shotgun (WGS) entry which is preliminary data.</text>
</comment>
<proteinExistence type="predicted"/>
<gene>
    <name evidence="1" type="ORF">SCAR479_13118</name>
</gene>
<evidence type="ECO:0008006" key="3">
    <source>
        <dbReference type="Google" id="ProtNLM"/>
    </source>
</evidence>
<name>A0ABR2X8Y4_9PEZI</name>
<accession>A0ABR2X8Y4</accession>
<sequence>MGNLEGVYMMLDLQLIDVQTSEPVKNHGTVGNDNDEEGIVQIETLSPGHYAPRATHTHLLVHQGATVVPNNTLAGGNVSHVGQVFFDQDLIYEVDTLYPYTLSPNLVKLNSQDMVLADEAELPTRL</sequence>
<dbReference type="SUPFAM" id="SSF49482">
    <property type="entry name" value="Aromatic compound dioxygenase"/>
    <property type="match status" value="1"/>
</dbReference>
<dbReference type="Gene3D" id="2.60.130.10">
    <property type="entry name" value="Aromatic compound dioxygenase"/>
    <property type="match status" value="1"/>
</dbReference>
<reference evidence="1 2" key="1">
    <citation type="submission" date="2024-02" db="EMBL/GenBank/DDBJ databases">
        <title>First draft genome assembly of two strains of Seiridium cardinale.</title>
        <authorList>
            <person name="Emiliani G."/>
            <person name="Scali E."/>
        </authorList>
    </citation>
    <scope>NUCLEOTIDE SEQUENCE [LARGE SCALE GENOMIC DNA]</scope>
    <source>
        <strain evidence="1 2">BM-138-000479</strain>
    </source>
</reference>
<evidence type="ECO:0000313" key="1">
    <source>
        <dbReference type="EMBL" id="KAK9770234.1"/>
    </source>
</evidence>
<organism evidence="1 2">
    <name type="scientific">Seiridium cardinale</name>
    <dbReference type="NCBI Taxonomy" id="138064"/>
    <lineage>
        <taxon>Eukaryota</taxon>
        <taxon>Fungi</taxon>
        <taxon>Dikarya</taxon>
        <taxon>Ascomycota</taxon>
        <taxon>Pezizomycotina</taxon>
        <taxon>Sordariomycetes</taxon>
        <taxon>Xylariomycetidae</taxon>
        <taxon>Amphisphaeriales</taxon>
        <taxon>Sporocadaceae</taxon>
        <taxon>Seiridium</taxon>
    </lineage>
</organism>
<evidence type="ECO:0000313" key="2">
    <source>
        <dbReference type="Proteomes" id="UP001465668"/>
    </source>
</evidence>